<organism evidence="1 2">
    <name type="scientific">Gymnopus androsaceus JB14</name>
    <dbReference type="NCBI Taxonomy" id="1447944"/>
    <lineage>
        <taxon>Eukaryota</taxon>
        <taxon>Fungi</taxon>
        <taxon>Dikarya</taxon>
        <taxon>Basidiomycota</taxon>
        <taxon>Agaricomycotina</taxon>
        <taxon>Agaricomycetes</taxon>
        <taxon>Agaricomycetidae</taxon>
        <taxon>Agaricales</taxon>
        <taxon>Marasmiineae</taxon>
        <taxon>Omphalotaceae</taxon>
        <taxon>Gymnopus</taxon>
    </lineage>
</organism>
<dbReference type="OrthoDB" id="3221235at2759"/>
<dbReference type="EMBL" id="ML769447">
    <property type="protein sequence ID" value="KAE9401315.1"/>
    <property type="molecule type" value="Genomic_DNA"/>
</dbReference>
<keyword evidence="2" id="KW-1185">Reference proteome</keyword>
<evidence type="ECO:0008006" key="3">
    <source>
        <dbReference type="Google" id="ProtNLM"/>
    </source>
</evidence>
<name>A0A6A4HXL8_9AGAR</name>
<dbReference type="Gene3D" id="1.20.1280.50">
    <property type="match status" value="1"/>
</dbReference>
<dbReference type="AlphaFoldDB" id="A0A6A4HXL8"/>
<reference evidence="1" key="1">
    <citation type="journal article" date="2019" name="Environ. Microbiol.">
        <title>Fungal ecological strategies reflected in gene transcription - a case study of two litter decomposers.</title>
        <authorList>
            <person name="Barbi F."/>
            <person name="Kohler A."/>
            <person name="Barry K."/>
            <person name="Baskaran P."/>
            <person name="Daum C."/>
            <person name="Fauchery L."/>
            <person name="Ihrmark K."/>
            <person name="Kuo A."/>
            <person name="LaButti K."/>
            <person name="Lipzen A."/>
            <person name="Morin E."/>
            <person name="Grigoriev I.V."/>
            <person name="Henrissat B."/>
            <person name="Lindahl B."/>
            <person name="Martin F."/>
        </authorList>
    </citation>
    <scope>NUCLEOTIDE SEQUENCE</scope>
    <source>
        <strain evidence="1">JB14</strain>
    </source>
</reference>
<feature type="non-terminal residue" evidence="1">
    <location>
        <position position="176"/>
    </location>
</feature>
<dbReference type="SUPFAM" id="SSF81383">
    <property type="entry name" value="F-box domain"/>
    <property type="match status" value="1"/>
</dbReference>
<dbReference type="InterPro" id="IPR036047">
    <property type="entry name" value="F-box-like_dom_sf"/>
</dbReference>
<proteinExistence type="predicted"/>
<dbReference type="Proteomes" id="UP000799118">
    <property type="component" value="Unassembled WGS sequence"/>
</dbReference>
<evidence type="ECO:0000313" key="2">
    <source>
        <dbReference type="Proteomes" id="UP000799118"/>
    </source>
</evidence>
<sequence length="176" mass="20073">MAAKISETAWDTLKSPYASRLHTNYVPSMEELPKLEIFLAGPKQELSHLESKILRLQDSLTDLYAQRDRAKSYIEAHRALMSPIRRFPAETLAEIFTHCLSTDKYPSRSLEEAPLLLMSICRSWRHVAVSSPQLWKALHISFPAEMTADEFTLREQGSIQWLKRSGSLPFSLSLAV</sequence>
<evidence type="ECO:0000313" key="1">
    <source>
        <dbReference type="EMBL" id="KAE9401315.1"/>
    </source>
</evidence>
<gene>
    <name evidence="1" type="ORF">BT96DRAFT_818088</name>
</gene>
<accession>A0A6A4HXL8</accession>
<protein>
    <recommendedName>
        <fullName evidence="3">F-box domain-containing protein</fullName>
    </recommendedName>
</protein>